<comment type="caution">
    <text evidence="2">The sequence shown here is derived from an EMBL/GenBank/DDBJ whole genome shotgun (WGS) entry which is preliminary data.</text>
</comment>
<dbReference type="EMBL" id="NBCO01000020">
    <property type="protein sequence ID" value="ORC87769.1"/>
    <property type="molecule type" value="Genomic_DNA"/>
</dbReference>
<evidence type="ECO:0000313" key="2">
    <source>
        <dbReference type="EMBL" id="ORC87769.1"/>
    </source>
</evidence>
<evidence type="ECO:0000256" key="1">
    <source>
        <dbReference type="SAM" id="MobiDB-lite"/>
    </source>
</evidence>
<name>A0A1X0NUA2_9TRYP</name>
<dbReference type="Proteomes" id="UP000192257">
    <property type="component" value="Unassembled WGS sequence"/>
</dbReference>
<accession>A0A1X0NUA2</accession>
<evidence type="ECO:0000313" key="3">
    <source>
        <dbReference type="Proteomes" id="UP000192257"/>
    </source>
</evidence>
<feature type="region of interest" description="Disordered" evidence="1">
    <location>
        <begin position="323"/>
        <end position="343"/>
    </location>
</feature>
<dbReference type="GeneID" id="39986643"/>
<reference evidence="2 3" key="1">
    <citation type="submission" date="2017-03" db="EMBL/GenBank/DDBJ databases">
        <title>An alternative strategy for trypanosome survival in the mammalian bloodstream revealed through genome and transcriptome analysis of the ubiquitous bovine parasite Trypanosoma (Megatrypanum) theileri.</title>
        <authorList>
            <person name="Kelly S."/>
            <person name="Ivens A."/>
            <person name="Mott A."/>
            <person name="O'Neill E."/>
            <person name="Emms D."/>
            <person name="Macleod O."/>
            <person name="Voorheis P."/>
            <person name="Matthews J."/>
            <person name="Matthews K."/>
            <person name="Carrington M."/>
        </authorList>
    </citation>
    <scope>NUCLEOTIDE SEQUENCE [LARGE SCALE GENOMIC DNA]</scope>
    <source>
        <strain evidence="2">Edinburgh</strain>
    </source>
</reference>
<dbReference type="VEuPathDB" id="TriTrypDB:TM35_000201780"/>
<dbReference type="RefSeq" id="XP_028881835.1">
    <property type="nucleotide sequence ID" value="XM_029026863.1"/>
</dbReference>
<organism evidence="2 3">
    <name type="scientific">Trypanosoma theileri</name>
    <dbReference type="NCBI Taxonomy" id="67003"/>
    <lineage>
        <taxon>Eukaryota</taxon>
        <taxon>Discoba</taxon>
        <taxon>Euglenozoa</taxon>
        <taxon>Kinetoplastea</taxon>
        <taxon>Metakinetoplastina</taxon>
        <taxon>Trypanosomatida</taxon>
        <taxon>Trypanosomatidae</taxon>
        <taxon>Trypanosoma</taxon>
    </lineage>
</organism>
<protein>
    <submittedName>
        <fullName evidence="2">Uncharacterized protein</fullName>
    </submittedName>
</protein>
<feature type="compositionally biased region" description="Polar residues" evidence="1">
    <location>
        <begin position="1"/>
        <end position="21"/>
    </location>
</feature>
<feature type="compositionally biased region" description="Polar residues" evidence="1">
    <location>
        <begin position="243"/>
        <end position="252"/>
    </location>
</feature>
<feature type="region of interest" description="Disordered" evidence="1">
    <location>
        <begin position="1"/>
        <end position="32"/>
    </location>
</feature>
<feature type="compositionally biased region" description="Polar residues" evidence="1">
    <location>
        <begin position="329"/>
        <end position="343"/>
    </location>
</feature>
<gene>
    <name evidence="2" type="ORF">TM35_000201780</name>
</gene>
<sequence>MDPTNTQQQYGNTRQTPSSQHGPAASVVGIGSPSDGLDDFDLQLRKDCAIGSVPFSIGNGGLNMNGVVPSPSPTMACPAAMFSSVATTSSGLSALMSNPQTLRCMVDDLAQVISRYLSTYVEPQPEKLSDEHKRYLLMQFTDELQRQGMAQAPGVAGSTDGRWTIDKEVLLSLRNGKDGQRPAGAEVARPHHPFAGYCGANSISPRVSTHPPWIGTSPNPTNTNTNTTTNNNNNNNNTNANNIGRSSHGVNETQNPAVLGMPTLAKPSLTVMTLNKRIATGDVIRPQPQHPRNGGKGTLERRYLVGNTKKVLRSASSAFSECSAGETGEVSSSMSRTTVGLAH</sequence>
<keyword evidence="3" id="KW-1185">Reference proteome</keyword>
<dbReference type="OrthoDB" id="246656at2759"/>
<feature type="compositionally biased region" description="Low complexity" evidence="1">
    <location>
        <begin position="219"/>
        <end position="242"/>
    </location>
</feature>
<proteinExistence type="predicted"/>
<feature type="region of interest" description="Disordered" evidence="1">
    <location>
        <begin position="215"/>
        <end position="252"/>
    </location>
</feature>
<dbReference type="AlphaFoldDB" id="A0A1X0NUA2"/>